<evidence type="ECO:0000313" key="2">
    <source>
        <dbReference type="Proteomes" id="UP001239111"/>
    </source>
</evidence>
<gene>
    <name evidence="1" type="ORF">QAD02_000105</name>
</gene>
<comment type="caution">
    <text evidence="1">The sequence shown here is derived from an EMBL/GenBank/DDBJ whole genome shotgun (WGS) entry which is preliminary data.</text>
</comment>
<dbReference type="EMBL" id="CM056743">
    <property type="protein sequence ID" value="KAJ8668846.1"/>
    <property type="molecule type" value="Genomic_DNA"/>
</dbReference>
<sequence length="654" mass="73219">MEVTLEKDQSQEKIDLGLMEEISAVKDKEENQSSFKDEVMVDIHALETTISQEDKSGDCENRLPQNVESTSSNPDESQDSSEDAASVSKKIKTTDTSQKDLIDGESQMIDQSHNGESSKSEETELNNDSRTNFAAENSHQDTTFEKPGSKFRKRNYRNQSNASDIGEPTEDPVRQGPAEAREARAESDSSESVNFERDGEEKSDSDDSEDQSDDQNDSNEWTTASDDDTEELLEVLQKKPSKSEWSIPKDVVNRSIGLNNFAPRRFYGSLHAVQRLELMYKLDIHDGCVNALGFNQSGKLLASASDDLCVAIWDWAIGKKRALLQSGHRSNVFQSKWLPIDPESHIITCARDGQVRLIDVHTGVSRKLAHHRAACHKISTHLDTPHIILSGGEDSKVLSIDVRESKPTKILSVKDNDQEVELNSVHSNPLNSNEFCVAGRMRYVKIYDRRKPTVSVCDLCPQHLLNDDLTQITCAVYNHNGTEIVASYNNEDAYLFDTGVSSQLGDYAHKYQGHRNCATVKGINFFGPSSEFVLSGSDCGNIFIWDKKSEAIVQWMAGDEQGTVNALEPHPSIPILATSGLDYDVKIWIPSREETPNIKEDLKTCVRNNMSARKKFDRDADAAFDGQVLWIMLRHIRQTSRHGVSKTCYLHLVT</sequence>
<dbReference type="Proteomes" id="UP001239111">
    <property type="component" value="Chromosome 3"/>
</dbReference>
<reference evidence="1" key="1">
    <citation type="submission" date="2023-04" db="EMBL/GenBank/DDBJ databases">
        <title>A chromosome-level genome assembly of the parasitoid wasp Eretmocerus hayati.</title>
        <authorList>
            <person name="Zhong Y."/>
            <person name="Liu S."/>
            <person name="Liu Y."/>
        </authorList>
    </citation>
    <scope>NUCLEOTIDE SEQUENCE</scope>
    <source>
        <strain evidence="1">ZJU_SS_LIU_2023</strain>
    </source>
</reference>
<name>A0ACC2NDV6_9HYME</name>
<keyword evidence="2" id="KW-1185">Reference proteome</keyword>
<evidence type="ECO:0000313" key="1">
    <source>
        <dbReference type="EMBL" id="KAJ8668846.1"/>
    </source>
</evidence>
<proteinExistence type="predicted"/>
<protein>
    <submittedName>
        <fullName evidence="1">Uncharacterized protein</fullName>
    </submittedName>
</protein>
<organism evidence="1 2">
    <name type="scientific">Eretmocerus hayati</name>
    <dbReference type="NCBI Taxonomy" id="131215"/>
    <lineage>
        <taxon>Eukaryota</taxon>
        <taxon>Metazoa</taxon>
        <taxon>Ecdysozoa</taxon>
        <taxon>Arthropoda</taxon>
        <taxon>Hexapoda</taxon>
        <taxon>Insecta</taxon>
        <taxon>Pterygota</taxon>
        <taxon>Neoptera</taxon>
        <taxon>Endopterygota</taxon>
        <taxon>Hymenoptera</taxon>
        <taxon>Apocrita</taxon>
        <taxon>Proctotrupomorpha</taxon>
        <taxon>Chalcidoidea</taxon>
        <taxon>Aphelinidae</taxon>
        <taxon>Aphelininae</taxon>
        <taxon>Eretmocerus</taxon>
    </lineage>
</organism>
<accession>A0ACC2NDV6</accession>